<protein>
    <submittedName>
        <fullName evidence="1">Uncharacterized protein</fullName>
    </submittedName>
</protein>
<reference evidence="1" key="1">
    <citation type="journal article" date="2015" name="Nature">
        <title>Complex archaea that bridge the gap between prokaryotes and eukaryotes.</title>
        <authorList>
            <person name="Spang A."/>
            <person name="Saw J.H."/>
            <person name="Jorgensen S.L."/>
            <person name="Zaremba-Niedzwiedzka K."/>
            <person name="Martijn J."/>
            <person name="Lind A.E."/>
            <person name="van Eijk R."/>
            <person name="Schleper C."/>
            <person name="Guy L."/>
            <person name="Ettema T.J."/>
        </authorList>
    </citation>
    <scope>NUCLEOTIDE SEQUENCE</scope>
</reference>
<accession>A0A0F9CLX7</accession>
<dbReference type="EMBL" id="LAZR01032695">
    <property type="protein sequence ID" value="KKL50174.1"/>
    <property type="molecule type" value="Genomic_DNA"/>
</dbReference>
<sequence>MERGMDKFWMVWREGTYPPQKKHDTKNSAKVEAARLAMQHPDIDFTVLESIGGYRKPTVFWTPHEEPK</sequence>
<dbReference type="AlphaFoldDB" id="A0A0F9CLX7"/>
<gene>
    <name evidence="1" type="ORF">LCGC14_2308110</name>
</gene>
<name>A0A0F9CLX7_9ZZZZ</name>
<organism evidence="1">
    <name type="scientific">marine sediment metagenome</name>
    <dbReference type="NCBI Taxonomy" id="412755"/>
    <lineage>
        <taxon>unclassified sequences</taxon>
        <taxon>metagenomes</taxon>
        <taxon>ecological metagenomes</taxon>
    </lineage>
</organism>
<evidence type="ECO:0000313" key="1">
    <source>
        <dbReference type="EMBL" id="KKL50174.1"/>
    </source>
</evidence>
<comment type="caution">
    <text evidence="1">The sequence shown here is derived from an EMBL/GenBank/DDBJ whole genome shotgun (WGS) entry which is preliminary data.</text>
</comment>
<proteinExistence type="predicted"/>